<name>A0A1J4K2F7_9EUKA</name>
<dbReference type="InterPro" id="IPR045857">
    <property type="entry name" value="O16G_dom_2"/>
</dbReference>
<dbReference type="EMBL" id="MLAK01000774">
    <property type="protein sequence ID" value="OHT04976.1"/>
    <property type="molecule type" value="Genomic_DNA"/>
</dbReference>
<keyword evidence="3" id="KW-1185">Reference proteome</keyword>
<comment type="caution">
    <text evidence="2">The sequence shown here is derived from an EMBL/GenBank/DDBJ whole genome shotgun (WGS) entry which is preliminary data.</text>
</comment>
<dbReference type="Pfam" id="PF00128">
    <property type="entry name" value="Alpha-amylase"/>
    <property type="match status" value="1"/>
</dbReference>
<feature type="domain" description="Glycosyl hydrolase family 13 catalytic" evidence="1">
    <location>
        <begin position="82"/>
        <end position="526"/>
    </location>
</feature>
<dbReference type="PANTHER" id="PTHR10357">
    <property type="entry name" value="ALPHA-AMYLASE FAMILY MEMBER"/>
    <property type="match status" value="1"/>
</dbReference>
<dbReference type="Gene3D" id="3.20.20.80">
    <property type="entry name" value="Glycosidases"/>
    <property type="match status" value="1"/>
</dbReference>
<accession>A0A1J4K2F7</accession>
<dbReference type="InterPro" id="IPR017853">
    <property type="entry name" value="GH"/>
</dbReference>
<reference evidence="2" key="1">
    <citation type="submission" date="2016-10" db="EMBL/GenBank/DDBJ databases">
        <authorList>
            <person name="Benchimol M."/>
            <person name="Almeida L.G."/>
            <person name="Vasconcelos A.T."/>
            <person name="Perreira-Neves A."/>
            <person name="Rosa I.A."/>
            <person name="Tasca T."/>
            <person name="Bogo M.R."/>
            <person name="de Souza W."/>
        </authorList>
    </citation>
    <scope>NUCLEOTIDE SEQUENCE [LARGE SCALE GENOMIC DNA]</scope>
    <source>
        <strain evidence="2">K</strain>
    </source>
</reference>
<protein>
    <submittedName>
        <fullName evidence="2">Amylosucrase</fullName>
    </submittedName>
</protein>
<dbReference type="RefSeq" id="XP_068358112.1">
    <property type="nucleotide sequence ID" value="XM_068505535.1"/>
</dbReference>
<dbReference type="SMART" id="SM00642">
    <property type="entry name" value="Aamy"/>
    <property type="match status" value="1"/>
</dbReference>
<dbReference type="VEuPathDB" id="TrichDB:TRFO_27422"/>
<dbReference type="Gene3D" id="3.90.400.10">
    <property type="entry name" value="Oligo-1,6-glucosidase, Domain 2"/>
    <property type="match status" value="1"/>
</dbReference>
<dbReference type="GeneID" id="94840239"/>
<dbReference type="AlphaFoldDB" id="A0A1J4K2F7"/>
<dbReference type="Gene3D" id="1.10.1740.10">
    <property type="match status" value="1"/>
</dbReference>
<dbReference type="SUPFAM" id="SSF51445">
    <property type="entry name" value="(Trans)glycosidases"/>
    <property type="match status" value="1"/>
</dbReference>
<dbReference type="InterPro" id="IPR006047">
    <property type="entry name" value="GH13_cat_dom"/>
</dbReference>
<proteinExistence type="predicted"/>
<evidence type="ECO:0000313" key="2">
    <source>
        <dbReference type="EMBL" id="OHT04976.1"/>
    </source>
</evidence>
<dbReference type="Proteomes" id="UP000179807">
    <property type="component" value="Unassembled WGS sequence"/>
</dbReference>
<sequence length="616" mass="72268">MFFEDPSFLTKYPDPIFQERFKSFAHEFYAKYNLLYHDDSMFHDLVDRIYNYYIKRCPPLKKIDEERMNSSWFRKNDIFGVQIYVENFSGTFKNLETKLDYLEMLKVKMIYLMPFLDSPEGKSDGGFACSDYKNVRSDLGTMDDLQHLIKCIHERGMIFMGVLVINHTSDEHEWAKKAKAGDEEYQKRYHFYDNWLIPNEFERTKGEFFPEVAPGNFTWVPECHKIVMTTYHPYQWDLNYENPIVFNEMADNLLFLANKGVDIFSLNSPLDIWKEVGTECYNLPNAHIIMRLFRIIIEIVCPGVIFEEDNLPSIFPEPENAIFGDKGIKSAILGAVGLRDVQMLKEWITQRWSTDRSFYNFVSDQDEVRWSWGLTNPETAGYQFHTVYRYLNDIFSGRMEGSKSRGVVCFENLVTCEARVVGTLASLAGLEYAVETNDQHLISESIKRIVMTYSLLISLPGIPILYSGDELGLLNYYDYINEKNINSDVRFIVRNKFPWEKVEKLNDSESIQHRIFYGIVKLMTARTQDDVFSASAKESDFHVVDIPEVTVLVLHRFYQGRLYLFIFNMYEYPRKVFLDYDGDFTDIITGEPFGSVKEIKLPSYSFKWLMRPKTSP</sequence>
<evidence type="ECO:0000259" key="1">
    <source>
        <dbReference type="SMART" id="SM00642"/>
    </source>
</evidence>
<organism evidence="2 3">
    <name type="scientific">Tritrichomonas foetus</name>
    <dbReference type="NCBI Taxonomy" id="1144522"/>
    <lineage>
        <taxon>Eukaryota</taxon>
        <taxon>Metamonada</taxon>
        <taxon>Parabasalia</taxon>
        <taxon>Tritrichomonadida</taxon>
        <taxon>Tritrichomonadidae</taxon>
        <taxon>Tritrichomonas</taxon>
    </lineage>
</organism>
<dbReference type="OrthoDB" id="204980at2759"/>
<evidence type="ECO:0000313" key="3">
    <source>
        <dbReference type="Proteomes" id="UP000179807"/>
    </source>
</evidence>
<dbReference type="PANTHER" id="PTHR10357:SF213">
    <property type="entry name" value="ALPHA AMYLASE CATALYTIC REGION"/>
    <property type="match status" value="1"/>
</dbReference>
<dbReference type="SUPFAM" id="SSF51011">
    <property type="entry name" value="Glycosyl hydrolase domain"/>
    <property type="match status" value="1"/>
</dbReference>
<gene>
    <name evidence="2" type="primary">ams</name>
    <name evidence="2" type="ORF">TRFO_27422</name>
</gene>
<dbReference type="GO" id="GO:0005975">
    <property type="term" value="P:carbohydrate metabolic process"/>
    <property type="evidence" value="ECO:0007669"/>
    <property type="project" value="InterPro"/>
</dbReference>